<reference evidence="3 4" key="1">
    <citation type="submission" date="2018-06" db="EMBL/GenBank/DDBJ databases">
        <authorList>
            <consortium name="Pathogen Informatics"/>
            <person name="Doyle S."/>
        </authorList>
    </citation>
    <scope>NUCLEOTIDE SEQUENCE [LARGE SCALE GENOMIC DNA]</scope>
    <source>
        <strain evidence="3 4">NCTC13160</strain>
    </source>
</reference>
<name>A0A378YWM6_9BURK</name>
<dbReference type="PANTHER" id="PTHR30373">
    <property type="entry name" value="UPF0603 PROTEIN YGCG"/>
    <property type="match status" value="1"/>
</dbReference>
<evidence type="ECO:0000313" key="4">
    <source>
        <dbReference type="Proteomes" id="UP000254573"/>
    </source>
</evidence>
<gene>
    <name evidence="3" type="ORF">NCTC13160_04011</name>
</gene>
<feature type="domain" description="TPM" evidence="2">
    <location>
        <begin position="60"/>
        <end position="177"/>
    </location>
</feature>
<evidence type="ECO:0000313" key="3">
    <source>
        <dbReference type="EMBL" id="SUA80947.1"/>
    </source>
</evidence>
<dbReference type="Pfam" id="PF04536">
    <property type="entry name" value="TPM_phosphatase"/>
    <property type="match status" value="1"/>
</dbReference>
<feature type="region of interest" description="Disordered" evidence="1">
    <location>
        <begin position="1"/>
        <end position="29"/>
    </location>
</feature>
<evidence type="ECO:0000256" key="1">
    <source>
        <dbReference type="SAM" id="MobiDB-lite"/>
    </source>
</evidence>
<dbReference type="AlphaFoldDB" id="A0A378YWM6"/>
<dbReference type="Proteomes" id="UP000254573">
    <property type="component" value="Unassembled WGS sequence"/>
</dbReference>
<dbReference type="EMBL" id="UGSG01000001">
    <property type="protein sequence ID" value="SUA80947.1"/>
    <property type="molecule type" value="Genomic_DNA"/>
</dbReference>
<dbReference type="InterPro" id="IPR007621">
    <property type="entry name" value="TPM_dom"/>
</dbReference>
<sequence length="203" mass="22518">MAHETHSTSPAHARDPHHGDASAAQAYAPESDASGVHNLSRWLRHFGTWRAHARWIFPDKALDTLEAAIRASELEHRCEIRLVIEAAMPLAAVWHGQTCRQRAVHLFRQLGIAHTNERTGILLYINLADHDIELIADKGVNALVPARTWDAVVARMSDGFREERYVQSVLDALETLRAIARESLPAHAGAVSANALTDRPLML</sequence>
<accession>A0A378YWM6</accession>
<feature type="compositionally biased region" description="Basic and acidic residues" evidence="1">
    <location>
        <begin position="1"/>
        <end position="20"/>
    </location>
</feature>
<dbReference type="PANTHER" id="PTHR30373:SF8">
    <property type="entry name" value="BLL7265 PROTEIN"/>
    <property type="match status" value="1"/>
</dbReference>
<dbReference type="RefSeq" id="WP_141570980.1">
    <property type="nucleotide sequence ID" value="NZ_CP009553.3"/>
</dbReference>
<proteinExistence type="predicted"/>
<organism evidence="3 4">
    <name type="scientific">Pandoraea pnomenusa</name>
    <dbReference type="NCBI Taxonomy" id="93220"/>
    <lineage>
        <taxon>Bacteria</taxon>
        <taxon>Pseudomonadati</taxon>
        <taxon>Pseudomonadota</taxon>
        <taxon>Betaproteobacteria</taxon>
        <taxon>Burkholderiales</taxon>
        <taxon>Burkholderiaceae</taxon>
        <taxon>Pandoraea</taxon>
    </lineage>
</organism>
<protein>
    <submittedName>
        <fullName evidence="3">Domain of uncharacterized function (DUF477)</fullName>
    </submittedName>
</protein>
<dbReference type="Gene3D" id="3.10.310.50">
    <property type="match status" value="1"/>
</dbReference>
<dbReference type="STRING" id="93220.A6P55_17020"/>
<dbReference type="OrthoDB" id="5683663at2"/>
<evidence type="ECO:0000259" key="2">
    <source>
        <dbReference type="Pfam" id="PF04536"/>
    </source>
</evidence>